<dbReference type="EMBL" id="JBJUIK010000009">
    <property type="protein sequence ID" value="KAL3517780.1"/>
    <property type="molecule type" value="Genomic_DNA"/>
</dbReference>
<accession>A0ABD2ZHK8</accession>
<proteinExistence type="predicted"/>
<sequence length="296" mass="33352">MQILQWLLKVAHETPRQTVCSSTSNKKEGLKGDQRVKPKETKLSKSTTPEIERRQIKTDQTDLVCRNLNLFKILRKKDIVKACFCCTLNLKRVGSCRRREQFVNSMKMKKEDLAKEIGMISSHKAAENKVLPISDQNTPSSSSSSTNDHTDHQCGNTAEKKEKTNKGDNKAKTLSKMKELFRWAAASKAEKGGKYISRKVLHFRNKAALKAVPDDDQLSNDSPKISFRWDVESCSTTSSAYSAISSIASLSKNFDQISITQLQPCLIRSPLHNNDISFVRPGNWITTDSEFVVLEL</sequence>
<feature type="region of interest" description="Disordered" evidence="1">
    <location>
        <begin position="125"/>
        <end position="171"/>
    </location>
</feature>
<gene>
    <name evidence="2" type="ORF">ACH5RR_020369</name>
</gene>
<feature type="compositionally biased region" description="Basic and acidic residues" evidence="1">
    <location>
        <begin position="148"/>
        <end position="171"/>
    </location>
</feature>
<keyword evidence="3" id="KW-1185">Reference proteome</keyword>
<dbReference type="Proteomes" id="UP001630127">
    <property type="component" value="Unassembled WGS sequence"/>
</dbReference>
<organism evidence="2 3">
    <name type="scientific">Cinchona calisaya</name>
    <dbReference type="NCBI Taxonomy" id="153742"/>
    <lineage>
        <taxon>Eukaryota</taxon>
        <taxon>Viridiplantae</taxon>
        <taxon>Streptophyta</taxon>
        <taxon>Embryophyta</taxon>
        <taxon>Tracheophyta</taxon>
        <taxon>Spermatophyta</taxon>
        <taxon>Magnoliopsida</taxon>
        <taxon>eudicotyledons</taxon>
        <taxon>Gunneridae</taxon>
        <taxon>Pentapetalae</taxon>
        <taxon>asterids</taxon>
        <taxon>lamiids</taxon>
        <taxon>Gentianales</taxon>
        <taxon>Rubiaceae</taxon>
        <taxon>Cinchonoideae</taxon>
        <taxon>Cinchoneae</taxon>
        <taxon>Cinchona</taxon>
    </lineage>
</organism>
<feature type="compositionally biased region" description="Basic and acidic residues" evidence="1">
    <location>
        <begin position="25"/>
        <end position="43"/>
    </location>
</feature>
<dbReference type="PANTHER" id="PTHR36038">
    <property type="entry name" value="OS06G0102750 PROTEIN"/>
    <property type="match status" value="1"/>
</dbReference>
<dbReference type="AlphaFoldDB" id="A0ABD2ZHK8"/>
<feature type="region of interest" description="Disordered" evidence="1">
    <location>
        <begin position="19"/>
        <end position="48"/>
    </location>
</feature>
<evidence type="ECO:0000313" key="3">
    <source>
        <dbReference type="Proteomes" id="UP001630127"/>
    </source>
</evidence>
<evidence type="ECO:0000256" key="1">
    <source>
        <dbReference type="SAM" id="MobiDB-lite"/>
    </source>
</evidence>
<name>A0ABD2ZHK8_9GENT</name>
<evidence type="ECO:0000313" key="2">
    <source>
        <dbReference type="EMBL" id="KAL3517780.1"/>
    </source>
</evidence>
<dbReference type="PANTHER" id="PTHR36038:SF3">
    <property type="entry name" value="OVATE FAMILY PROTEIN"/>
    <property type="match status" value="1"/>
</dbReference>
<protein>
    <submittedName>
        <fullName evidence="2">Uncharacterized protein</fullName>
    </submittedName>
</protein>
<reference evidence="2 3" key="1">
    <citation type="submission" date="2024-11" db="EMBL/GenBank/DDBJ databases">
        <title>A near-complete genome assembly of Cinchona calisaya.</title>
        <authorList>
            <person name="Lian D.C."/>
            <person name="Zhao X.W."/>
            <person name="Wei L."/>
        </authorList>
    </citation>
    <scope>NUCLEOTIDE SEQUENCE [LARGE SCALE GENOMIC DNA]</scope>
    <source>
        <tissue evidence="2">Nenye</tissue>
    </source>
</reference>
<comment type="caution">
    <text evidence="2">The sequence shown here is derived from an EMBL/GenBank/DDBJ whole genome shotgun (WGS) entry which is preliminary data.</text>
</comment>